<evidence type="ECO:0000313" key="6">
    <source>
        <dbReference type="EMBL" id="CAE0316060.1"/>
    </source>
</evidence>
<sequence length="404" mass="46778">MDQHSFCDALGPEEGNAVLRDHWDTWITEDTFQQMADREVEIVRLPIGDWTLKPYGPYVGCTDGAKDKITWLLDTAQRYNIKVLLDVHAVKGSQNGFDNSGIGNRTIWTDENNFSHWEHAFGEWMGEWDNDSGSYKSINQDNINWAKDTIQGLLDTWGEHPAVYAIEPVNEPWWASDLDTLKSFYRDVRAMMKEQQPRLKFVFHDSFHFDGNTWNDLFADDDHENVVLDTHQYFAWWEKRGDIGLYCDDYGAVMNMAQYVKYDVWVGEWALATDVCATWLGGFNDANTDANRECQRVDCPYSYLSEHAVDFDRNAERLGPYGSSGLNRSHSTIQKGKCPIDSAYYSDDQVMRLGQCTLDIFNGTVEGHFMWTVRNELEPRWSYTSSYDMGWIKNKSENKPELIQ</sequence>
<dbReference type="InterPro" id="IPR001547">
    <property type="entry name" value="Glyco_hydro_5"/>
</dbReference>
<dbReference type="EMBL" id="HBIE01036198">
    <property type="protein sequence ID" value="CAE0316060.1"/>
    <property type="molecule type" value="Transcribed_RNA"/>
</dbReference>
<evidence type="ECO:0000256" key="1">
    <source>
        <dbReference type="ARBA" id="ARBA00005641"/>
    </source>
</evidence>
<dbReference type="PANTHER" id="PTHR31297">
    <property type="entry name" value="GLUCAN ENDO-1,6-BETA-GLUCOSIDASE B"/>
    <property type="match status" value="1"/>
</dbReference>
<dbReference type="GO" id="GO:0008422">
    <property type="term" value="F:beta-glucosidase activity"/>
    <property type="evidence" value="ECO:0007669"/>
    <property type="project" value="TreeGrafter"/>
</dbReference>
<dbReference type="PANTHER" id="PTHR31297:SF38">
    <property type="entry name" value="X8 DOMAIN-CONTAINING PROTEIN"/>
    <property type="match status" value="1"/>
</dbReference>
<organism evidence="6">
    <name type="scientific">Favella ehrenbergii</name>
    <dbReference type="NCBI Taxonomy" id="182087"/>
    <lineage>
        <taxon>Eukaryota</taxon>
        <taxon>Sar</taxon>
        <taxon>Alveolata</taxon>
        <taxon>Ciliophora</taxon>
        <taxon>Intramacronucleata</taxon>
        <taxon>Spirotrichea</taxon>
        <taxon>Choreotrichia</taxon>
        <taxon>Tintinnida</taxon>
        <taxon>Xystonellidae</taxon>
        <taxon>Favella</taxon>
    </lineage>
</organism>
<reference evidence="6" key="1">
    <citation type="submission" date="2021-01" db="EMBL/GenBank/DDBJ databases">
        <authorList>
            <person name="Corre E."/>
            <person name="Pelletier E."/>
            <person name="Niang G."/>
            <person name="Scheremetjew M."/>
            <person name="Finn R."/>
            <person name="Kale V."/>
            <person name="Holt S."/>
            <person name="Cochrane G."/>
            <person name="Meng A."/>
            <person name="Brown T."/>
            <person name="Cohen L."/>
        </authorList>
    </citation>
    <scope>NUCLEOTIDE SEQUENCE</scope>
    <source>
        <strain evidence="6">Fehren 1</strain>
    </source>
</reference>
<comment type="similarity">
    <text evidence="1 4">Belongs to the glycosyl hydrolase 5 (cellulase A) family.</text>
</comment>
<feature type="domain" description="Glycoside hydrolase family 5" evidence="5">
    <location>
        <begin position="23"/>
        <end position="272"/>
    </location>
</feature>
<dbReference type="Gene3D" id="3.20.20.80">
    <property type="entry name" value="Glycosidases"/>
    <property type="match status" value="1"/>
</dbReference>
<dbReference type="SUPFAM" id="SSF51445">
    <property type="entry name" value="(Trans)glycosidases"/>
    <property type="match status" value="1"/>
</dbReference>
<dbReference type="GO" id="GO:0009986">
    <property type="term" value="C:cell surface"/>
    <property type="evidence" value="ECO:0007669"/>
    <property type="project" value="TreeGrafter"/>
</dbReference>
<evidence type="ECO:0000256" key="2">
    <source>
        <dbReference type="ARBA" id="ARBA00022801"/>
    </source>
</evidence>
<evidence type="ECO:0000256" key="4">
    <source>
        <dbReference type="RuleBase" id="RU361153"/>
    </source>
</evidence>
<proteinExistence type="inferred from homology"/>
<accession>A0A7S3I7N6</accession>
<gene>
    <name evidence="6" type="ORF">FEHR0123_LOCUS11021</name>
</gene>
<dbReference type="AlphaFoldDB" id="A0A7S3I7N6"/>
<dbReference type="Pfam" id="PF00150">
    <property type="entry name" value="Cellulase"/>
    <property type="match status" value="1"/>
</dbReference>
<evidence type="ECO:0000259" key="5">
    <source>
        <dbReference type="Pfam" id="PF00150"/>
    </source>
</evidence>
<dbReference type="InterPro" id="IPR050386">
    <property type="entry name" value="Glycosyl_hydrolase_5"/>
</dbReference>
<evidence type="ECO:0000256" key="3">
    <source>
        <dbReference type="ARBA" id="ARBA00023295"/>
    </source>
</evidence>
<keyword evidence="3 4" id="KW-0326">Glycosidase</keyword>
<keyword evidence="2 4" id="KW-0378">Hydrolase</keyword>
<dbReference type="InterPro" id="IPR017853">
    <property type="entry name" value="GH"/>
</dbReference>
<protein>
    <recommendedName>
        <fullName evidence="5">Glycoside hydrolase family 5 domain-containing protein</fullName>
    </recommendedName>
</protein>
<dbReference type="GO" id="GO:0009251">
    <property type="term" value="P:glucan catabolic process"/>
    <property type="evidence" value="ECO:0007669"/>
    <property type="project" value="TreeGrafter"/>
</dbReference>
<dbReference type="GO" id="GO:0005576">
    <property type="term" value="C:extracellular region"/>
    <property type="evidence" value="ECO:0007669"/>
    <property type="project" value="TreeGrafter"/>
</dbReference>
<name>A0A7S3I7N6_9SPIT</name>